<gene>
    <name evidence="2" type="ORF">Scinn_07720</name>
</gene>
<feature type="compositionally biased region" description="Gly residues" evidence="1">
    <location>
        <begin position="142"/>
        <end position="159"/>
    </location>
</feature>
<feature type="compositionally biased region" description="Gly residues" evidence="1">
    <location>
        <begin position="176"/>
        <end position="187"/>
    </location>
</feature>
<evidence type="ECO:0000256" key="1">
    <source>
        <dbReference type="SAM" id="MobiDB-lite"/>
    </source>
</evidence>
<name>A0ABQ3NEU2_STRVG</name>
<sequence length="221" mass="22918">MPPDPASAEPEEPEERTLSMRLGTTAAVFAGALALALPTAGPAPADDHGDRLGTLNYRYFDDAGRERQGRIRPADDGTCYLLTGTSRRDPAVEVTNRTRSRALLFDNPGCGGRAVATLRPNGSVSDVEVVAAFFESADEAGQGPGRGDWGDGGEQGQGRGDQTDEDAAGEGDQGRGDWGNGGQGQGRGDQNDAEEVEGVADAVDADAAQEDFVSVVLRAIG</sequence>
<proteinExistence type="predicted"/>
<accession>A0ABQ3NEU2</accession>
<dbReference type="Proteomes" id="UP000660554">
    <property type="component" value="Unassembled WGS sequence"/>
</dbReference>
<evidence type="ECO:0000313" key="3">
    <source>
        <dbReference type="Proteomes" id="UP000660554"/>
    </source>
</evidence>
<feature type="compositionally biased region" description="Acidic residues" evidence="1">
    <location>
        <begin position="191"/>
        <end position="207"/>
    </location>
</feature>
<feature type="region of interest" description="Disordered" evidence="1">
    <location>
        <begin position="138"/>
        <end position="207"/>
    </location>
</feature>
<evidence type="ECO:0000313" key="2">
    <source>
        <dbReference type="EMBL" id="GHI11309.1"/>
    </source>
</evidence>
<protein>
    <submittedName>
        <fullName evidence="2">Uncharacterized protein</fullName>
    </submittedName>
</protein>
<organism evidence="2 3">
    <name type="scientific">Streptomyces virginiae</name>
    <name type="common">Streptomyces cinnamonensis</name>
    <dbReference type="NCBI Taxonomy" id="1961"/>
    <lineage>
        <taxon>Bacteria</taxon>
        <taxon>Bacillati</taxon>
        <taxon>Actinomycetota</taxon>
        <taxon>Actinomycetes</taxon>
        <taxon>Kitasatosporales</taxon>
        <taxon>Streptomycetaceae</taxon>
        <taxon>Streptomyces</taxon>
    </lineage>
</organism>
<dbReference type="EMBL" id="BNDV01000002">
    <property type="protein sequence ID" value="GHI11309.1"/>
    <property type="molecule type" value="Genomic_DNA"/>
</dbReference>
<reference evidence="3" key="1">
    <citation type="submission" date="2020-09" db="EMBL/GenBank/DDBJ databases">
        <title>Whole genome shotgun sequence of Streptomyces cinnamonensis NBRC 15873.</title>
        <authorList>
            <person name="Komaki H."/>
            <person name="Tamura T."/>
        </authorList>
    </citation>
    <scope>NUCLEOTIDE SEQUENCE [LARGE SCALE GENOMIC DNA]</scope>
    <source>
        <strain evidence="3">NBRC 15873</strain>
    </source>
</reference>
<keyword evidence="3" id="KW-1185">Reference proteome</keyword>
<comment type="caution">
    <text evidence="2">The sequence shown here is derived from an EMBL/GenBank/DDBJ whole genome shotgun (WGS) entry which is preliminary data.</text>
</comment>